<organism evidence="4 5">
    <name type="scientific">Natrinema salsiterrestre</name>
    <dbReference type="NCBI Taxonomy" id="2950540"/>
    <lineage>
        <taxon>Archaea</taxon>
        <taxon>Methanobacteriati</taxon>
        <taxon>Methanobacteriota</taxon>
        <taxon>Stenosarchaea group</taxon>
        <taxon>Halobacteria</taxon>
        <taxon>Halobacteriales</taxon>
        <taxon>Natrialbaceae</taxon>
        <taxon>Natrinema</taxon>
    </lineage>
</organism>
<dbReference type="CDD" id="cd05288">
    <property type="entry name" value="PGDH"/>
    <property type="match status" value="1"/>
</dbReference>
<comment type="caution">
    <text evidence="4">The sequence shown here is derived from an EMBL/GenBank/DDBJ whole genome shotgun (WGS) entry which is preliminary data.</text>
</comment>
<dbReference type="InterPro" id="IPR045010">
    <property type="entry name" value="MDR_fam"/>
</dbReference>
<dbReference type="EMBL" id="JAMQOT010000013">
    <property type="protein sequence ID" value="MDF9748230.1"/>
    <property type="molecule type" value="Genomic_DNA"/>
</dbReference>
<evidence type="ECO:0000256" key="2">
    <source>
        <dbReference type="SAM" id="MobiDB-lite"/>
    </source>
</evidence>
<gene>
    <name evidence="4" type="ORF">NDI89_21915</name>
</gene>
<dbReference type="Proteomes" id="UP001154061">
    <property type="component" value="Unassembled WGS sequence"/>
</dbReference>
<dbReference type="SUPFAM" id="SSF51735">
    <property type="entry name" value="NAD(P)-binding Rossmann-fold domains"/>
    <property type="match status" value="1"/>
</dbReference>
<protein>
    <submittedName>
        <fullName evidence="4">NADP-dependent oxidoreductase</fullName>
    </submittedName>
</protein>
<dbReference type="AlphaFoldDB" id="A0A9Q4Q1N0"/>
<evidence type="ECO:0000313" key="5">
    <source>
        <dbReference type="Proteomes" id="UP001154061"/>
    </source>
</evidence>
<name>A0A9Q4Q1N0_9EURY</name>
<dbReference type="SMART" id="SM00829">
    <property type="entry name" value="PKS_ER"/>
    <property type="match status" value="1"/>
</dbReference>
<dbReference type="Gene3D" id="3.40.50.720">
    <property type="entry name" value="NAD(P)-binding Rossmann-like Domain"/>
    <property type="match status" value="1"/>
</dbReference>
<dbReference type="InterPro" id="IPR020843">
    <property type="entry name" value="ER"/>
</dbReference>
<sequence>MVTTRNRQWRLTERPTGEPTADNFELTDDPIPEPGPKEVLVRTEYLSVDPYMRGRMRDSQSYADPWPVGEPMRARAVGTVVESNHAAFEPGDTVLGNLYWAEYAVVDGTDLETVDTGTAPVSTALHVLGMPGRTAYVGTVDIGEVEPGDTVVVSAAAGAVGSVAGQIARIAGCRVVGITGRDEKADWLTDDLGFDAAINYRTTDDLSAAVADACSRGVDLYFENVGGEVTDAVMDHLVDHSRVAVCGKIALYNAENGDDRLRGPRRLHQRTRTRVEGFIVSDHADRFDHINARLRRWVEEDRLQYRETVTDGIENASDAFLGLFDGTNIGKQLVRIDAD</sequence>
<dbReference type="InterPro" id="IPR011032">
    <property type="entry name" value="GroES-like_sf"/>
</dbReference>
<dbReference type="PANTHER" id="PTHR43205">
    <property type="entry name" value="PROSTAGLANDIN REDUCTASE"/>
    <property type="match status" value="1"/>
</dbReference>
<dbReference type="SUPFAM" id="SSF50129">
    <property type="entry name" value="GroES-like"/>
    <property type="match status" value="2"/>
</dbReference>
<dbReference type="InterPro" id="IPR036291">
    <property type="entry name" value="NAD(P)-bd_dom_sf"/>
</dbReference>
<dbReference type="RefSeq" id="WP_277524793.1">
    <property type="nucleotide sequence ID" value="NZ_JAMQOT010000013.1"/>
</dbReference>
<feature type="domain" description="Enoyl reductase (ER)" evidence="3">
    <location>
        <begin position="20"/>
        <end position="334"/>
    </location>
</feature>
<dbReference type="InterPro" id="IPR041694">
    <property type="entry name" value="ADH_N_2"/>
</dbReference>
<dbReference type="InterPro" id="IPR013149">
    <property type="entry name" value="ADH-like_C"/>
</dbReference>
<dbReference type="Pfam" id="PF00107">
    <property type="entry name" value="ADH_zinc_N"/>
    <property type="match status" value="1"/>
</dbReference>
<evidence type="ECO:0000259" key="3">
    <source>
        <dbReference type="SMART" id="SM00829"/>
    </source>
</evidence>
<evidence type="ECO:0000313" key="4">
    <source>
        <dbReference type="EMBL" id="MDF9748230.1"/>
    </source>
</evidence>
<dbReference type="Pfam" id="PF16884">
    <property type="entry name" value="ADH_N_2"/>
    <property type="match status" value="1"/>
</dbReference>
<dbReference type="Gene3D" id="3.90.180.10">
    <property type="entry name" value="Medium-chain alcohol dehydrogenases, catalytic domain"/>
    <property type="match status" value="1"/>
</dbReference>
<accession>A0A9Q4Q1N0</accession>
<proteinExistence type="predicted"/>
<dbReference type="PANTHER" id="PTHR43205:SF7">
    <property type="entry name" value="PROSTAGLANDIN REDUCTASE 1"/>
    <property type="match status" value="1"/>
</dbReference>
<dbReference type="FunFam" id="3.40.50.720:FF:000121">
    <property type="entry name" value="Prostaglandin reductase 2"/>
    <property type="match status" value="1"/>
</dbReference>
<dbReference type="GO" id="GO:0016628">
    <property type="term" value="F:oxidoreductase activity, acting on the CH-CH group of donors, NAD or NADP as acceptor"/>
    <property type="evidence" value="ECO:0007669"/>
    <property type="project" value="InterPro"/>
</dbReference>
<keyword evidence="1" id="KW-0560">Oxidoreductase</keyword>
<keyword evidence="5" id="KW-1185">Reference proteome</keyword>
<evidence type="ECO:0000256" key="1">
    <source>
        <dbReference type="ARBA" id="ARBA00023002"/>
    </source>
</evidence>
<reference evidence="4" key="1">
    <citation type="submission" date="2022-06" db="EMBL/GenBank/DDBJ databases">
        <title>Natrinema sp. a new haloarchaeum isolate from saline soil.</title>
        <authorList>
            <person name="Strakova D."/>
            <person name="Galisteo C."/>
            <person name="Sanchez-Porro C."/>
            <person name="Ventosa A."/>
        </authorList>
    </citation>
    <scope>NUCLEOTIDE SEQUENCE</scope>
    <source>
        <strain evidence="4">S1CR25-10</strain>
    </source>
</reference>
<feature type="region of interest" description="Disordered" evidence="2">
    <location>
        <begin position="1"/>
        <end position="35"/>
    </location>
</feature>